<sequence length="39" mass="4241">MTVKQNSQIKIMDIQQEILARNIGDGHRVIHGVAGSGKP</sequence>
<accession>A0A376U1W8</accession>
<gene>
    <name evidence="1" type="ORF">NCTC8622_02001</name>
</gene>
<proteinExistence type="predicted"/>
<keyword evidence="1" id="KW-0378">Hydrolase</keyword>
<evidence type="ECO:0000313" key="2">
    <source>
        <dbReference type="Proteomes" id="UP000254079"/>
    </source>
</evidence>
<name>A0A376U1W8_ECOLX</name>
<protein>
    <submittedName>
        <fullName evidence="1">DNA helicase II</fullName>
    </submittedName>
</protein>
<dbReference type="Proteomes" id="UP000254079">
    <property type="component" value="Unassembled WGS sequence"/>
</dbReference>
<dbReference type="GO" id="GO:0004386">
    <property type="term" value="F:helicase activity"/>
    <property type="evidence" value="ECO:0007669"/>
    <property type="project" value="UniProtKB-KW"/>
</dbReference>
<reference evidence="1 2" key="1">
    <citation type="submission" date="2018-06" db="EMBL/GenBank/DDBJ databases">
        <authorList>
            <consortium name="Pathogen Informatics"/>
            <person name="Doyle S."/>
        </authorList>
    </citation>
    <scope>NUCLEOTIDE SEQUENCE [LARGE SCALE GENOMIC DNA]</scope>
    <source>
        <strain evidence="1 2">NCTC8622</strain>
    </source>
</reference>
<evidence type="ECO:0000313" key="1">
    <source>
        <dbReference type="EMBL" id="STI82993.1"/>
    </source>
</evidence>
<keyword evidence="1" id="KW-0347">Helicase</keyword>
<keyword evidence="1" id="KW-0547">Nucleotide-binding</keyword>
<organism evidence="1 2">
    <name type="scientific">Escherichia coli</name>
    <dbReference type="NCBI Taxonomy" id="562"/>
    <lineage>
        <taxon>Bacteria</taxon>
        <taxon>Pseudomonadati</taxon>
        <taxon>Pseudomonadota</taxon>
        <taxon>Gammaproteobacteria</taxon>
        <taxon>Enterobacterales</taxon>
        <taxon>Enterobacteriaceae</taxon>
        <taxon>Escherichia</taxon>
    </lineage>
</organism>
<keyword evidence="1" id="KW-0067">ATP-binding</keyword>
<dbReference type="AlphaFoldDB" id="A0A376U1W8"/>
<dbReference type="EMBL" id="UGCP01000002">
    <property type="protein sequence ID" value="STI82993.1"/>
    <property type="molecule type" value="Genomic_DNA"/>
</dbReference>